<evidence type="ECO:0000256" key="3">
    <source>
        <dbReference type="ARBA" id="ARBA00022692"/>
    </source>
</evidence>
<reference evidence="13" key="1">
    <citation type="submission" date="2025-08" db="UniProtKB">
        <authorList>
            <consortium name="Ensembl"/>
        </authorList>
    </citation>
    <scope>IDENTIFICATION</scope>
</reference>
<evidence type="ECO:0000256" key="10">
    <source>
        <dbReference type="ARBA" id="ARBA00023319"/>
    </source>
</evidence>
<dbReference type="PANTHER" id="PTHR25466:SF14">
    <property type="entry name" value="BUTYROPHILIN SUBFAMILY 2 MEMBER A2-LIKE-RELATED"/>
    <property type="match status" value="1"/>
</dbReference>
<dbReference type="PANTHER" id="PTHR25466">
    <property type="entry name" value="T-LYMPHOCYTE ACTIVATION ANTIGEN"/>
    <property type="match status" value="1"/>
</dbReference>
<dbReference type="GO" id="GO:0042102">
    <property type="term" value="P:positive regulation of T cell proliferation"/>
    <property type="evidence" value="ECO:0007669"/>
    <property type="project" value="TreeGrafter"/>
</dbReference>
<keyword evidence="10" id="KW-0393">Immunoglobulin domain</keyword>
<dbReference type="Proteomes" id="UP000005207">
    <property type="component" value="Unplaced"/>
</dbReference>
<evidence type="ECO:0000256" key="11">
    <source>
        <dbReference type="SAM" id="SignalP"/>
    </source>
</evidence>
<evidence type="ECO:0000256" key="1">
    <source>
        <dbReference type="ARBA" id="ARBA00004251"/>
    </source>
</evidence>
<evidence type="ECO:0000313" key="14">
    <source>
        <dbReference type="Proteomes" id="UP000005207"/>
    </source>
</evidence>
<dbReference type="GeneTree" id="ENSGT01150000287170"/>
<name>A0A669EGT4_ORENI</name>
<dbReference type="GO" id="GO:0009897">
    <property type="term" value="C:external side of plasma membrane"/>
    <property type="evidence" value="ECO:0007669"/>
    <property type="project" value="TreeGrafter"/>
</dbReference>
<dbReference type="PROSITE" id="PS50835">
    <property type="entry name" value="IG_LIKE"/>
    <property type="match status" value="1"/>
</dbReference>
<dbReference type="InterPro" id="IPR013783">
    <property type="entry name" value="Ig-like_fold"/>
</dbReference>
<dbReference type="GO" id="GO:0031295">
    <property type="term" value="P:T cell costimulation"/>
    <property type="evidence" value="ECO:0007669"/>
    <property type="project" value="TreeGrafter"/>
</dbReference>
<evidence type="ECO:0000259" key="12">
    <source>
        <dbReference type="PROSITE" id="PS50835"/>
    </source>
</evidence>
<dbReference type="Pfam" id="PF07686">
    <property type="entry name" value="V-set"/>
    <property type="match status" value="1"/>
</dbReference>
<keyword evidence="5" id="KW-1133">Transmembrane helix</keyword>
<keyword evidence="4 11" id="KW-0732">Signal</keyword>
<comment type="subcellular location">
    <subcellularLocation>
        <location evidence="1">Cell membrane</location>
        <topology evidence="1">Single-pass type I membrane protein</topology>
    </subcellularLocation>
</comment>
<keyword evidence="6" id="KW-0472">Membrane</keyword>
<protein>
    <recommendedName>
        <fullName evidence="12">Ig-like domain-containing protein</fullName>
    </recommendedName>
</protein>
<dbReference type="AlphaFoldDB" id="A0A669EGT4"/>
<dbReference type="InterPro" id="IPR036179">
    <property type="entry name" value="Ig-like_dom_sf"/>
</dbReference>
<dbReference type="GO" id="GO:0006955">
    <property type="term" value="P:immune response"/>
    <property type="evidence" value="ECO:0007669"/>
    <property type="project" value="TreeGrafter"/>
</dbReference>
<keyword evidence="8" id="KW-0675">Receptor</keyword>
<dbReference type="InterPro" id="IPR013106">
    <property type="entry name" value="Ig_V-set"/>
</dbReference>
<dbReference type="InterPro" id="IPR007110">
    <property type="entry name" value="Ig-like_dom"/>
</dbReference>
<dbReference type="SUPFAM" id="SSF48726">
    <property type="entry name" value="Immunoglobulin"/>
    <property type="match status" value="1"/>
</dbReference>
<feature type="domain" description="Ig-like" evidence="12">
    <location>
        <begin position="15"/>
        <end position="134"/>
    </location>
</feature>
<keyword evidence="9" id="KW-0325">Glycoprotein</keyword>
<accession>A0A669EGT4</accession>
<feature type="signal peptide" evidence="11">
    <location>
        <begin position="1"/>
        <end position="19"/>
    </location>
</feature>
<keyword evidence="14" id="KW-1185">Reference proteome</keyword>
<evidence type="ECO:0000256" key="2">
    <source>
        <dbReference type="ARBA" id="ARBA00022475"/>
    </source>
</evidence>
<dbReference type="GO" id="GO:0042130">
    <property type="term" value="P:negative regulation of T cell proliferation"/>
    <property type="evidence" value="ECO:0007669"/>
    <property type="project" value="TreeGrafter"/>
</dbReference>
<dbReference type="Ensembl" id="ENSONIT00000055276.1">
    <property type="protein sequence ID" value="ENSONIP00000070709.1"/>
    <property type="gene ID" value="ENSONIG00000029405.1"/>
</dbReference>
<feature type="chain" id="PRO_5025364580" description="Ig-like domain-containing protein" evidence="11">
    <location>
        <begin position="20"/>
        <end position="182"/>
    </location>
</feature>
<dbReference type="OMA" id="YEPEPPM"/>
<dbReference type="GO" id="GO:0007166">
    <property type="term" value="P:cell surface receptor signaling pathway"/>
    <property type="evidence" value="ECO:0007669"/>
    <property type="project" value="TreeGrafter"/>
</dbReference>
<organism evidence="13 14">
    <name type="scientific">Oreochromis niloticus</name>
    <name type="common">Nile tilapia</name>
    <name type="synonym">Tilapia nilotica</name>
    <dbReference type="NCBI Taxonomy" id="8128"/>
    <lineage>
        <taxon>Eukaryota</taxon>
        <taxon>Metazoa</taxon>
        <taxon>Chordata</taxon>
        <taxon>Craniata</taxon>
        <taxon>Vertebrata</taxon>
        <taxon>Euteleostomi</taxon>
        <taxon>Actinopterygii</taxon>
        <taxon>Neopterygii</taxon>
        <taxon>Teleostei</taxon>
        <taxon>Neoteleostei</taxon>
        <taxon>Acanthomorphata</taxon>
        <taxon>Ovalentaria</taxon>
        <taxon>Cichlomorphae</taxon>
        <taxon>Cichliformes</taxon>
        <taxon>Cichlidae</taxon>
        <taxon>African cichlids</taxon>
        <taxon>Pseudocrenilabrinae</taxon>
        <taxon>Oreochromini</taxon>
        <taxon>Oreochromis</taxon>
    </lineage>
</organism>
<evidence type="ECO:0000256" key="4">
    <source>
        <dbReference type="ARBA" id="ARBA00022729"/>
    </source>
</evidence>
<evidence type="ECO:0000256" key="9">
    <source>
        <dbReference type="ARBA" id="ARBA00023180"/>
    </source>
</evidence>
<dbReference type="InterPro" id="IPR051713">
    <property type="entry name" value="T-cell_Activation_Regulation"/>
</dbReference>
<dbReference type="InParanoid" id="A0A669EGT4"/>
<keyword evidence="2" id="KW-1003">Cell membrane</keyword>
<evidence type="ECO:0000256" key="5">
    <source>
        <dbReference type="ARBA" id="ARBA00022989"/>
    </source>
</evidence>
<keyword evidence="3" id="KW-0812">Transmembrane</keyword>
<proteinExistence type="predicted"/>
<keyword evidence="7" id="KW-1015">Disulfide bond</keyword>
<evidence type="ECO:0000256" key="6">
    <source>
        <dbReference type="ARBA" id="ARBA00023136"/>
    </source>
</evidence>
<evidence type="ECO:0000256" key="8">
    <source>
        <dbReference type="ARBA" id="ARBA00023170"/>
    </source>
</evidence>
<reference evidence="13" key="2">
    <citation type="submission" date="2025-09" db="UniProtKB">
        <authorList>
            <consortium name="Ensembl"/>
        </authorList>
    </citation>
    <scope>IDENTIFICATION</scope>
</reference>
<sequence>VASTPVLFLYSCEIPLLLCLSAHNVFVVFSVCQVEVEEGAESVQLPFKTTENLPEDAKVEWRHYDPFRTIYVYQNGSDQPDKQDQAYVDRIQMNEDLLKTGDLSLTLKQPTVTDSGEYRCEVDSTQIYRYKTVLLKVKGLCLCACVCTQLCVCVCLTVLCLLCRESSGPGSNRGHQEQKQLH</sequence>
<dbReference type="Gene3D" id="2.60.40.10">
    <property type="entry name" value="Immunoglobulins"/>
    <property type="match status" value="1"/>
</dbReference>
<dbReference type="GO" id="GO:0071222">
    <property type="term" value="P:cellular response to lipopolysaccharide"/>
    <property type="evidence" value="ECO:0007669"/>
    <property type="project" value="TreeGrafter"/>
</dbReference>
<evidence type="ECO:0000256" key="7">
    <source>
        <dbReference type="ARBA" id="ARBA00023157"/>
    </source>
</evidence>
<evidence type="ECO:0000313" key="13">
    <source>
        <dbReference type="Ensembl" id="ENSONIP00000070709.1"/>
    </source>
</evidence>